<reference evidence="1 2" key="1">
    <citation type="submission" date="2018-12" db="EMBL/GenBank/DDBJ databases">
        <title>YIM 101343 draft genome.</title>
        <authorList>
            <person name="Chen X."/>
        </authorList>
    </citation>
    <scope>NUCLEOTIDE SEQUENCE [LARGE SCALE GENOMIC DNA]</scope>
    <source>
        <strain evidence="1 2">YIM 101343</strain>
    </source>
</reference>
<keyword evidence="2" id="KW-1185">Reference proteome</keyword>
<dbReference type="AlphaFoldDB" id="A0A3S0BHV8"/>
<name>A0A3S0BHV8_9CORY</name>
<accession>A0A3S0BHV8</accession>
<dbReference type="OrthoDB" id="4428644at2"/>
<gene>
    <name evidence="1" type="ORF">EAH68_07280</name>
</gene>
<proteinExistence type="predicted"/>
<comment type="caution">
    <text evidence="1">The sequence shown here is derived from an EMBL/GenBank/DDBJ whole genome shotgun (WGS) entry which is preliminary data.</text>
</comment>
<evidence type="ECO:0000313" key="1">
    <source>
        <dbReference type="EMBL" id="RSZ63582.1"/>
    </source>
</evidence>
<dbReference type="Proteomes" id="UP000274907">
    <property type="component" value="Unassembled WGS sequence"/>
</dbReference>
<dbReference type="EMBL" id="RXHJ01000007">
    <property type="protein sequence ID" value="RSZ63582.1"/>
    <property type="molecule type" value="Genomic_DNA"/>
</dbReference>
<protein>
    <submittedName>
        <fullName evidence="1">Uncharacterized protein</fullName>
    </submittedName>
</protein>
<sequence>MFAFVDPPRLTLLFVSEKETGRECCVGLLRGTSRIKKLLKPPGKLEHHYLEWEEIRSKEPGLEDAAEGTLVHLVLHSALPEPGPISFVFPGQDLILATLDEEVARLVLEDERSRISPEFVQMWSVPVGWEAPGLEDFLDRARGG</sequence>
<organism evidence="1 2">
    <name type="scientific">Corynebacterium hylobatis</name>
    <dbReference type="NCBI Taxonomy" id="1859290"/>
    <lineage>
        <taxon>Bacteria</taxon>
        <taxon>Bacillati</taxon>
        <taxon>Actinomycetota</taxon>
        <taxon>Actinomycetes</taxon>
        <taxon>Mycobacteriales</taxon>
        <taxon>Corynebacteriaceae</taxon>
        <taxon>Corynebacterium</taxon>
    </lineage>
</organism>
<evidence type="ECO:0000313" key="2">
    <source>
        <dbReference type="Proteomes" id="UP000274907"/>
    </source>
</evidence>